<keyword evidence="1" id="KW-0472">Membrane</keyword>
<evidence type="ECO:0000256" key="1">
    <source>
        <dbReference type="SAM" id="Phobius"/>
    </source>
</evidence>
<evidence type="ECO:0000313" key="2">
    <source>
        <dbReference type="EMBL" id="AKK03653.1"/>
    </source>
</evidence>
<sequence length="199" mass="21894">MSPRGKRRAQISRRLAPSHRSWLTSLLVAALCRLGAHLFTYPCFPRALLAASGAAQVLVSTSVVVLLPRSENLDEKTPTEVVLLFWKYDLARVQQIRTAQPTTHRNRTHISLLKPRNPLPLVLKPAVAGKFLAGAEVLSGGVNSHFSGTSSGNNLLLGACEIDCQADDESHESRQRPTQIKFVHWRPADERLDHVGTPA</sequence>
<feature type="transmembrane region" description="Helical" evidence="1">
    <location>
        <begin position="21"/>
        <end position="41"/>
    </location>
</feature>
<name>A0A0G3GVX3_9CORY</name>
<keyword evidence="3" id="KW-1185">Reference proteome</keyword>
<dbReference type="EMBL" id="CP011541">
    <property type="protein sequence ID" value="AKK03653.1"/>
    <property type="molecule type" value="Genomic_DNA"/>
</dbReference>
<dbReference type="AlphaFoldDB" id="A0A0G3GVX3"/>
<keyword evidence="1" id="KW-0812">Transmembrane</keyword>
<evidence type="ECO:0000313" key="3">
    <source>
        <dbReference type="Proteomes" id="UP000035368"/>
    </source>
</evidence>
<gene>
    <name evidence="2" type="ORF">CEPID_09035</name>
</gene>
<dbReference type="Proteomes" id="UP000035368">
    <property type="component" value="Chromosome"/>
</dbReference>
<reference evidence="2 3" key="1">
    <citation type="submission" date="2015-05" db="EMBL/GenBank/DDBJ databases">
        <title>Complete genome sequence of Corynebacterium epidermidicanis DSM 45586, isolated from the skin of a dog suffering from pruritus.</title>
        <authorList>
            <person name="Ruckert C."/>
            <person name="Albersmeier A."/>
            <person name="Winkler A."/>
            <person name="Tauch A."/>
        </authorList>
    </citation>
    <scope>NUCLEOTIDE SEQUENCE [LARGE SCALE GENOMIC DNA]</scope>
    <source>
        <strain evidence="2 3">DSM 45586</strain>
    </source>
</reference>
<accession>A0A0G3GVX3</accession>
<keyword evidence="1" id="KW-1133">Transmembrane helix</keyword>
<protein>
    <submittedName>
        <fullName evidence="2">Uncharacterized protein</fullName>
    </submittedName>
</protein>
<organism evidence="2 3">
    <name type="scientific">Corynebacterium epidermidicanis</name>
    <dbReference type="NCBI Taxonomy" id="1050174"/>
    <lineage>
        <taxon>Bacteria</taxon>
        <taxon>Bacillati</taxon>
        <taxon>Actinomycetota</taxon>
        <taxon>Actinomycetes</taxon>
        <taxon>Mycobacteriales</taxon>
        <taxon>Corynebacteriaceae</taxon>
        <taxon>Corynebacterium</taxon>
    </lineage>
</organism>
<dbReference type="KEGG" id="cei:CEPID_09035"/>
<proteinExistence type="predicted"/>